<keyword evidence="3" id="KW-1185">Reference proteome</keyword>
<dbReference type="AlphaFoldDB" id="A0A5B7D7Z6"/>
<dbReference type="Proteomes" id="UP000324222">
    <property type="component" value="Unassembled WGS sequence"/>
</dbReference>
<comment type="caution">
    <text evidence="2">The sequence shown here is derived from an EMBL/GenBank/DDBJ whole genome shotgun (WGS) entry which is preliminary data.</text>
</comment>
<evidence type="ECO:0000313" key="2">
    <source>
        <dbReference type="EMBL" id="MPC17409.1"/>
    </source>
</evidence>
<sequence>MLISRQVRASRARWWQVTGQPMHATDSYRNHWHCNNNNNNHTTTNHNNNNYTTTTTNNNNNNTSSNNNLKNNHHYQQAPPTITTTITTLSHAPTIYHHSPAGGQIGDGEGHGRVFVHHTADIRIGGCGSTRGGRGGGEEGSGSGNILLLSFNKSPRSLHDDRPTGGGTHGTYTDTHTAIYFTCKHLINLLQSSF</sequence>
<proteinExistence type="predicted"/>
<evidence type="ECO:0000313" key="3">
    <source>
        <dbReference type="Proteomes" id="UP000324222"/>
    </source>
</evidence>
<accession>A0A5B7D7Z6</accession>
<reference evidence="2 3" key="1">
    <citation type="submission" date="2019-05" db="EMBL/GenBank/DDBJ databases">
        <title>Another draft genome of Portunus trituberculatus and its Hox gene families provides insights of decapod evolution.</title>
        <authorList>
            <person name="Jeong J.-H."/>
            <person name="Song I."/>
            <person name="Kim S."/>
            <person name="Choi T."/>
            <person name="Kim D."/>
            <person name="Ryu S."/>
            <person name="Kim W."/>
        </authorList>
    </citation>
    <scope>NUCLEOTIDE SEQUENCE [LARGE SCALE GENOMIC DNA]</scope>
    <source>
        <tissue evidence="2">Muscle</tissue>
    </source>
</reference>
<dbReference type="EMBL" id="VSRR010000587">
    <property type="protein sequence ID" value="MPC17409.1"/>
    <property type="molecule type" value="Genomic_DNA"/>
</dbReference>
<feature type="region of interest" description="Disordered" evidence="1">
    <location>
        <begin position="39"/>
        <end position="76"/>
    </location>
</feature>
<protein>
    <submittedName>
        <fullName evidence="2">Uncharacterized protein</fullName>
    </submittedName>
</protein>
<feature type="compositionally biased region" description="Low complexity" evidence="1">
    <location>
        <begin position="39"/>
        <end position="70"/>
    </location>
</feature>
<gene>
    <name evidence="2" type="ORF">E2C01_010264</name>
</gene>
<evidence type="ECO:0000256" key="1">
    <source>
        <dbReference type="SAM" id="MobiDB-lite"/>
    </source>
</evidence>
<name>A0A5B7D7Z6_PORTR</name>
<organism evidence="2 3">
    <name type="scientific">Portunus trituberculatus</name>
    <name type="common">Swimming crab</name>
    <name type="synonym">Neptunus trituberculatus</name>
    <dbReference type="NCBI Taxonomy" id="210409"/>
    <lineage>
        <taxon>Eukaryota</taxon>
        <taxon>Metazoa</taxon>
        <taxon>Ecdysozoa</taxon>
        <taxon>Arthropoda</taxon>
        <taxon>Crustacea</taxon>
        <taxon>Multicrustacea</taxon>
        <taxon>Malacostraca</taxon>
        <taxon>Eumalacostraca</taxon>
        <taxon>Eucarida</taxon>
        <taxon>Decapoda</taxon>
        <taxon>Pleocyemata</taxon>
        <taxon>Brachyura</taxon>
        <taxon>Eubrachyura</taxon>
        <taxon>Portunoidea</taxon>
        <taxon>Portunidae</taxon>
        <taxon>Portuninae</taxon>
        <taxon>Portunus</taxon>
    </lineage>
</organism>